<feature type="binding site" evidence="15">
    <location>
        <position position="1017"/>
    </location>
    <ligand>
        <name>ATP</name>
        <dbReference type="ChEBI" id="CHEBI:30616"/>
    </ligand>
</feature>
<keyword evidence="8 16" id="KW-0460">Magnesium</keyword>
<comment type="catalytic activity">
    <reaction evidence="12 17">
        <text>ATP + H2O + phospholipidSide 1 = ADP + phosphate + phospholipidSide 2.</text>
        <dbReference type="EC" id="7.6.2.1"/>
    </reaction>
</comment>
<dbReference type="SFLD" id="SFLDS00003">
    <property type="entry name" value="Haloacid_Dehalogenase"/>
    <property type="match status" value="1"/>
</dbReference>
<feature type="binding site" evidence="15">
    <location>
        <position position="924"/>
    </location>
    <ligand>
        <name>ATP</name>
        <dbReference type="ChEBI" id="CHEBI:30616"/>
    </ligand>
</feature>
<evidence type="ECO:0000256" key="7">
    <source>
        <dbReference type="ARBA" id="ARBA00022840"/>
    </source>
</evidence>
<name>A0A0G4LQ11_VERLO</name>
<evidence type="ECO:0000256" key="16">
    <source>
        <dbReference type="PIRSR" id="PIRSR606539-3"/>
    </source>
</evidence>
<evidence type="ECO:0000256" key="6">
    <source>
        <dbReference type="ARBA" id="ARBA00022741"/>
    </source>
</evidence>
<dbReference type="InterPro" id="IPR023214">
    <property type="entry name" value="HAD_sf"/>
</dbReference>
<comment type="cofactor">
    <cofactor evidence="16">
        <name>Mg(2+)</name>
        <dbReference type="ChEBI" id="CHEBI:18420"/>
    </cofactor>
</comment>
<dbReference type="GO" id="GO:0006892">
    <property type="term" value="P:post-Golgi vesicle-mediated transport"/>
    <property type="evidence" value="ECO:0007669"/>
    <property type="project" value="TreeGrafter"/>
</dbReference>
<dbReference type="SUPFAM" id="SSF81660">
    <property type="entry name" value="Metal cation-transporting ATPase, ATP-binding domain N"/>
    <property type="match status" value="1"/>
</dbReference>
<dbReference type="GO" id="GO:0032456">
    <property type="term" value="P:endocytic recycling"/>
    <property type="evidence" value="ECO:0007669"/>
    <property type="project" value="TreeGrafter"/>
</dbReference>
<dbReference type="InterPro" id="IPR008250">
    <property type="entry name" value="ATPase_P-typ_transduc_dom_A_sf"/>
</dbReference>
<dbReference type="FunFam" id="3.40.50.1000:FF:000172">
    <property type="entry name" value="Phospholipid-transporting ATPase"/>
    <property type="match status" value="1"/>
</dbReference>
<evidence type="ECO:0000256" key="15">
    <source>
        <dbReference type="PIRSR" id="PIRSR606539-2"/>
    </source>
</evidence>
<accession>A0A0G4LQ11</accession>
<feature type="active site" description="4-aspartylphosphate intermediate" evidence="14">
    <location>
        <position position="589"/>
    </location>
</feature>
<evidence type="ECO:0000313" key="22">
    <source>
        <dbReference type="EMBL" id="CRK24128.1"/>
    </source>
</evidence>
<dbReference type="InterPro" id="IPR023299">
    <property type="entry name" value="ATPase_P-typ_cyto_dom_N"/>
</dbReference>
<dbReference type="NCBIfam" id="TIGR01494">
    <property type="entry name" value="ATPase_P-type"/>
    <property type="match status" value="2"/>
</dbReference>
<organism evidence="22 23">
    <name type="scientific">Verticillium longisporum</name>
    <name type="common">Verticillium dahliae var. longisporum</name>
    <dbReference type="NCBI Taxonomy" id="100787"/>
    <lineage>
        <taxon>Eukaryota</taxon>
        <taxon>Fungi</taxon>
        <taxon>Dikarya</taxon>
        <taxon>Ascomycota</taxon>
        <taxon>Pezizomycotina</taxon>
        <taxon>Sordariomycetes</taxon>
        <taxon>Hypocreomycetidae</taxon>
        <taxon>Glomerellales</taxon>
        <taxon>Plectosphaerellaceae</taxon>
        <taxon>Verticillium</taxon>
    </lineage>
</organism>
<keyword evidence="11 17" id="KW-0472">Membrane</keyword>
<evidence type="ECO:0000256" key="9">
    <source>
        <dbReference type="ARBA" id="ARBA00022967"/>
    </source>
</evidence>
<evidence type="ECO:0000259" key="19">
    <source>
        <dbReference type="Pfam" id="PF00122"/>
    </source>
</evidence>
<feature type="binding site" evidence="15">
    <location>
        <position position="589"/>
    </location>
    <ligand>
        <name>ATP</name>
        <dbReference type="ChEBI" id="CHEBI:30616"/>
    </ligand>
</feature>
<evidence type="ECO:0000256" key="14">
    <source>
        <dbReference type="PIRSR" id="PIRSR606539-1"/>
    </source>
</evidence>
<dbReference type="GO" id="GO:0005886">
    <property type="term" value="C:plasma membrane"/>
    <property type="evidence" value="ECO:0007669"/>
    <property type="project" value="TreeGrafter"/>
</dbReference>
<keyword evidence="7 15" id="KW-0067">ATP-binding</keyword>
<feature type="compositionally biased region" description="Polar residues" evidence="18">
    <location>
        <begin position="652"/>
        <end position="665"/>
    </location>
</feature>
<feature type="domain" description="P-type ATPase C-terminal" evidence="21">
    <location>
        <begin position="1064"/>
        <end position="1314"/>
    </location>
</feature>
<dbReference type="Pfam" id="PF16209">
    <property type="entry name" value="PhoLip_ATPase_N"/>
    <property type="match status" value="1"/>
</dbReference>
<dbReference type="SUPFAM" id="SSF81665">
    <property type="entry name" value="Calcium ATPase, transmembrane domain M"/>
    <property type="match status" value="1"/>
</dbReference>
<feature type="transmembrane region" description="Helical" evidence="17">
    <location>
        <begin position="1284"/>
        <end position="1305"/>
    </location>
</feature>
<reference evidence="22 23" key="1">
    <citation type="submission" date="2015-05" db="EMBL/GenBank/DDBJ databases">
        <authorList>
            <person name="Wang D.B."/>
            <person name="Wang M."/>
        </authorList>
    </citation>
    <scope>NUCLEOTIDE SEQUENCE [LARGE SCALE GENOMIC DNA]</scope>
    <source>
        <strain evidence="22">VL1</strain>
    </source>
</reference>
<keyword evidence="6 15" id="KW-0547">Nucleotide-binding</keyword>
<comment type="similarity">
    <text evidence="3 17">Belongs to the cation transport ATPase (P-type) (TC 3.A.3) family. Type IV subfamily.</text>
</comment>
<feature type="transmembrane region" description="Helical" evidence="17">
    <location>
        <begin position="524"/>
        <end position="544"/>
    </location>
</feature>
<proteinExistence type="inferred from homology"/>
<keyword evidence="10 17" id="KW-1133">Transmembrane helix</keyword>
<evidence type="ECO:0000256" key="2">
    <source>
        <dbReference type="ARBA" id="ARBA00004308"/>
    </source>
</evidence>
<dbReference type="SFLD" id="SFLDG00002">
    <property type="entry name" value="C1.7:_P-type_atpase_like"/>
    <property type="match status" value="1"/>
</dbReference>
<dbReference type="InterPro" id="IPR001757">
    <property type="entry name" value="P_typ_ATPase"/>
</dbReference>
<dbReference type="GO" id="GO:0005524">
    <property type="term" value="F:ATP binding"/>
    <property type="evidence" value="ECO:0007669"/>
    <property type="project" value="UniProtKB-UniRule"/>
</dbReference>
<dbReference type="Pfam" id="PF00122">
    <property type="entry name" value="E1-E2_ATPase"/>
    <property type="match status" value="1"/>
</dbReference>
<feature type="binding site" evidence="15">
    <location>
        <position position="843"/>
    </location>
    <ligand>
        <name>ATP</name>
        <dbReference type="ChEBI" id="CHEBI:30616"/>
    </ligand>
</feature>
<evidence type="ECO:0000256" key="18">
    <source>
        <dbReference type="SAM" id="MobiDB-lite"/>
    </source>
</evidence>
<dbReference type="GO" id="GO:0005802">
    <property type="term" value="C:trans-Golgi network"/>
    <property type="evidence" value="ECO:0007669"/>
    <property type="project" value="TreeGrafter"/>
</dbReference>
<feature type="binding site" evidence="16">
    <location>
        <position position="591"/>
    </location>
    <ligand>
        <name>Mg(2+)</name>
        <dbReference type="ChEBI" id="CHEBI:18420"/>
    </ligand>
</feature>
<feature type="binding site" evidence="15">
    <location>
        <position position="803"/>
    </location>
    <ligand>
        <name>ATP</name>
        <dbReference type="ChEBI" id="CHEBI:30616"/>
    </ligand>
</feature>
<feature type="region of interest" description="Disordered" evidence="18">
    <location>
        <begin position="1348"/>
        <end position="1426"/>
    </location>
</feature>
<feature type="binding site" evidence="15">
    <location>
        <position position="734"/>
    </location>
    <ligand>
        <name>ATP</name>
        <dbReference type="ChEBI" id="CHEBI:30616"/>
    </ligand>
</feature>
<evidence type="ECO:0000313" key="23">
    <source>
        <dbReference type="Proteomes" id="UP000044602"/>
    </source>
</evidence>
<feature type="transmembrane region" description="Helical" evidence="17">
    <location>
        <begin position="482"/>
        <end position="503"/>
    </location>
</feature>
<evidence type="ECO:0000256" key="5">
    <source>
        <dbReference type="ARBA" id="ARBA00022723"/>
    </source>
</evidence>
<feature type="region of interest" description="Disordered" evidence="18">
    <location>
        <begin position="1"/>
        <end position="103"/>
    </location>
</feature>
<dbReference type="Gene3D" id="3.40.50.1000">
    <property type="entry name" value="HAD superfamily/HAD-like"/>
    <property type="match status" value="1"/>
</dbReference>
<feature type="transmembrane region" description="Helical" evidence="17">
    <location>
        <begin position="1209"/>
        <end position="1228"/>
    </location>
</feature>
<feature type="binding site" evidence="15">
    <location>
        <position position="780"/>
    </location>
    <ligand>
        <name>ATP</name>
        <dbReference type="ChEBI" id="CHEBI:30616"/>
    </ligand>
</feature>
<keyword evidence="9 17" id="KW-1278">Translocase</keyword>
<dbReference type="PANTHER" id="PTHR24092:SF174">
    <property type="entry name" value="PHOSPHOLIPID-TRANSPORTING ATPASE DNF3-RELATED"/>
    <property type="match status" value="1"/>
</dbReference>
<feature type="transmembrane region" description="Helical" evidence="17">
    <location>
        <begin position="1175"/>
        <end position="1197"/>
    </location>
</feature>
<feature type="domain" description="P-type ATPase N-terminal" evidence="20">
    <location>
        <begin position="189"/>
        <end position="248"/>
    </location>
</feature>
<evidence type="ECO:0000256" key="8">
    <source>
        <dbReference type="ARBA" id="ARBA00022842"/>
    </source>
</evidence>
<dbReference type="GO" id="GO:0000287">
    <property type="term" value="F:magnesium ion binding"/>
    <property type="evidence" value="ECO:0007669"/>
    <property type="project" value="UniProtKB-UniRule"/>
</dbReference>
<keyword evidence="23" id="KW-1185">Reference proteome</keyword>
<evidence type="ECO:0000256" key="3">
    <source>
        <dbReference type="ARBA" id="ARBA00008109"/>
    </source>
</evidence>
<feature type="binding site" evidence="15">
    <location>
        <position position="925"/>
    </location>
    <ligand>
        <name>ATP</name>
        <dbReference type="ChEBI" id="CHEBI:30616"/>
    </ligand>
</feature>
<feature type="binding site" evidence="16">
    <location>
        <position position="1038"/>
    </location>
    <ligand>
        <name>Mg(2+)</name>
        <dbReference type="ChEBI" id="CHEBI:18420"/>
    </ligand>
</feature>
<gene>
    <name evidence="22" type="ORF">BN1708_003818</name>
</gene>
<evidence type="ECO:0000256" key="10">
    <source>
        <dbReference type="ARBA" id="ARBA00022989"/>
    </source>
</evidence>
<feature type="binding site" evidence="15">
    <location>
        <position position="591"/>
    </location>
    <ligand>
        <name>ATP</name>
        <dbReference type="ChEBI" id="CHEBI:30616"/>
    </ligand>
</feature>
<dbReference type="SUPFAM" id="SSF81653">
    <property type="entry name" value="Calcium ATPase, transduction domain A"/>
    <property type="match status" value="1"/>
</dbReference>
<dbReference type="Gene3D" id="2.70.150.10">
    <property type="entry name" value="Calcium-transporting ATPase, cytoplasmic transduction domain A"/>
    <property type="match status" value="1"/>
</dbReference>
<dbReference type="PANTHER" id="PTHR24092">
    <property type="entry name" value="PROBABLE PHOSPHOLIPID-TRANSPORTING ATPASE"/>
    <property type="match status" value="1"/>
</dbReference>
<dbReference type="EC" id="7.6.2.1" evidence="17"/>
<dbReference type="GO" id="GO:0140326">
    <property type="term" value="F:ATPase-coupled intramembrane lipid transporter activity"/>
    <property type="evidence" value="ECO:0007669"/>
    <property type="project" value="UniProtKB-EC"/>
</dbReference>
<feature type="binding site" evidence="15">
    <location>
        <position position="1041"/>
    </location>
    <ligand>
        <name>ATP</name>
        <dbReference type="ChEBI" id="CHEBI:30616"/>
    </ligand>
</feature>
<feature type="binding site" evidence="15">
    <location>
        <position position="1042"/>
    </location>
    <ligand>
        <name>ATP</name>
        <dbReference type="ChEBI" id="CHEBI:30616"/>
    </ligand>
</feature>
<comment type="subcellular location">
    <subcellularLocation>
        <location evidence="2">Endomembrane system</location>
    </subcellularLocation>
    <subcellularLocation>
        <location evidence="1 17">Membrane</location>
        <topology evidence="1 17">Multi-pass membrane protein</topology>
    </subcellularLocation>
</comment>
<dbReference type="NCBIfam" id="TIGR01652">
    <property type="entry name" value="ATPase-Plipid"/>
    <property type="match status" value="1"/>
</dbReference>
<dbReference type="GO" id="GO:0045332">
    <property type="term" value="P:phospholipid translocation"/>
    <property type="evidence" value="ECO:0007669"/>
    <property type="project" value="TreeGrafter"/>
</dbReference>
<evidence type="ECO:0000259" key="21">
    <source>
        <dbReference type="Pfam" id="PF16212"/>
    </source>
</evidence>
<dbReference type="Pfam" id="PF13246">
    <property type="entry name" value="Cation_ATPase"/>
    <property type="match status" value="1"/>
</dbReference>
<evidence type="ECO:0000256" key="11">
    <source>
        <dbReference type="ARBA" id="ARBA00023136"/>
    </source>
</evidence>
<dbReference type="EMBL" id="CVQH01016668">
    <property type="protein sequence ID" value="CRK24128.1"/>
    <property type="molecule type" value="Genomic_DNA"/>
</dbReference>
<dbReference type="InterPro" id="IPR036412">
    <property type="entry name" value="HAD-like_sf"/>
</dbReference>
<dbReference type="InterPro" id="IPR006539">
    <property type="entry name" value="P-type_ATPase_IV"/>
</dbReference>
<dbReference type="InterPro" id="IPR044492">
    <property type="entry name" value="P_typ_ATPase_HD_dom"/>
</dbReference>
<feature type="binding site" evidence="15">
    <location>
        <position position="590"/>
    </location>
    <ligand>
        <name>ATP</name>
        <dbReference type="ChEBI" id="CHEBI:30616"/>
    </ligand>
</feature>
<dbReference type="GO" id="GO:0016887">
    <property type="term" value="F:ATP hydrolysis activity"/>
    <property type="evidence" value="ECO:0007669"/>
    <property type="project" value="InterPro"/>
</dbReference>
<dbReference type="InterPro" id="IPR023298">
    <property type="entry name" value="ATPase_P-typ_TM_dom_sf"/>
</dbReference>
<sequence>MARPGPRVPAFSSYSTIDDDGQNPNDPSNLTGTTSDTRSRRPRHAERANTEPMRSAQSIDGAATPQIRVSSDGLQDDLARQQPHMSDSPAHHRSQVTMTGDPTKTVDVAVSHSTTDDEPKAPLPSQRAHLTKRMQWLDRRDAAAARARKLYQKVVIEGILRQKPLPPSADGRHIPITPGRKRADLLTDERAQKPYTGNFIRSSRYTVWDFLPKQLIFQFSKLGNAYFLVISIMQMIPGLSTTGRWTTIAPLMAFVSLSMAKEGYDDYRRYLLDKADNRSEVLVLGEDLRALHRVKNKTKKHGGKDGGDELPMHDMGESQVARDGDWSLIQWQDVKVGDIVRLRRDENVPADIVLLHATNPHSVAYIETMALDGETNLKAKRALPVLTEQCGTSQGLKACDATVVSEDPNIDLYRYDGRVTMKEETMPLSLNNVVYRGSVVRNTTETIGLVVNTGEECKIRMNASKHVHAKAPRMQSVANRCIIWLVFVLLALSGGLTGGYYIWRDPQEDDSWFLGGRTLSFKEVFIAYIIMFNTLIPLSLYISLEIIKVIQFYLMGDVEMYDPVTNTPMVANTTTILEDLGQVNYVFSDKTGTLTENVMRFRKMSVAGTAWLHDMDVERDEEAKQKLIDMARKKRKGKDKQKSEKSKAIETNPASTQPGRQSMSSARWKASTARAEDEPELKTEELLDYLRRKPNTPYSKKAKQFLLCLALCHTCIPEVGKDGQTEYQSASPDEQALVEAARDLGYVMIDRPNQEVILQLPGPDGNIVRETYQVLDVIDFTSKRKRMSIIIRMPDGRICVFCKGADSIILPRLKLAHLAMQKASAHAAHEHGPRPALHVQALRTLLYGFRYLDEGEYTKWRTIYAEATTSLDNRQEKIEAVGELIEEKFELAGVTAIEDKLQEGVPETIDKLRRAEIKVWMLTGDKRETAINIAHSARLCKPFSELFILDATTGPINESISAALAEVGRGMLPHTVVVVDGQTLSTIDNDEGLSYLFYDLAGRVDSVICCRASPAQKANLVKRIRRQVPKSLTLAIGDGANDIGMIQASHVGIGISGREGLQAARISDYSIAQFRFLQRLLFVHGRWNYLRTGKYILATFWKEIVFFLPQAHYQRFNGYTGTSLYENWSLTVFNTLFTSLPVIFLGAFEKDLSAETLLKYPELYSYGHRSSAINLWLYLGWTIMGIAESFVIYYITWGVYDKLPFDQDTSLYAMGTVPFTVCVVFINLRLLVLEMHTKTIISFLGVFLSVGGWFLWNLILSGIFEERLRIYQIRRAFIDNFGRTVNFWAVVLVALGAVLVLELLVHAMRRVYFPHDVDLMQRVEREEKKALKRGVAVADAEEGDGAEALDAKGQGVMPRSADTSQQRLDVTQVEDGGDPFEKGFGKVKGAKKQQQKKKASRWLSKDSGGEEMSIEMRATGGSRANV</sequence>
<dbReference type="InterPro" id="IPR059000">
    <property type="entry name" value="ATPase_P-type_domA"/>
</dbReference>
<dbReference type="SUPFAM" id="SSF56784">
    <property type="entry name" value="HAD-like"/>
    <property type="match status" value="1"/>
</dbReference>
<dbReference type="SFLD" id="SFLDF00027">
    <property type="entry name" value="p-type_atpase"/>
    <property type="match status" value="1"/>
</dbReference>
<keyword evidence="5 16" id="KW-0479">Metal-binding</keyword>
<feature type="binding site" evidence="15">
    <location>
        <position position="1011"/>
    </location>
    <ligand>
        <name>ATP</name>
        <dbReference type="ChEBI" id="CHEBI:30616"/>
    </ligand>
</feature>
<feature type="compositionally biased region" description="Basic residues" evidence="18">
    <location>
        <begin position="1388"/>
        <end position="1400"/>
    </location>
</feature>
<dbReference type="InterPro" id="IPR032630">
    <property type="entry name" value="P_typ_ATPase_c"/>
</dbReference>
<feature type="binding site" evidence="16">
    <location>
        <position position="589"/>
    </location>
    <ligand>
        <name>Mg(2+)</name>
        <dbReference type="ChEBI" id="CHEBI:18420"/>
    </ligand>
</feature>
<comment type="catalytic activity">
    <reaction evidence="13">
        <text>a 1,2-diacyl-sn-glycero-3-phosphoethanolamine(out) + ATP + H2O = a 1,2-diacyl-sn-glycero-3-phosphoethanolamine(in) + ADP + phosphate + H(+)</text>
        <dbReference type="Rhea" id="RHEA:66132"/>
        <dbReference type="ChEBI" id="CHEBI:15377"/>
        <dbReference type="ChEBI" id="CHEBI:15378"/>
        <dbReference type="ChEBI" id="CHEBI:30616"/>
        <dbReference type="ChEBI" id="CHEBI:43474"/>
        <dbReference type="ChEBI" id="CHEBI:64612"/>
        <dbReference type="ChEBI" id="CHEBI:456216"/>
    </reaction>
    <physiologicalReaction direction="left-to-right" evidence="13">
        <dbReference type="Rhea" id="RHEA:66133"/>
    </physiologicalReaction>
</comment>
<dbReference type="Pfam" id="PF16212">
    <property type="entry name" value="PhoLip_ATPase_C"/>
    <property type="match status" value="1"/>
</dbReference>
<keyword evidence="4 17" id="KW-0812">Transmembrane</keyword>
<protein>
    <recommendedName>
        <fullName evidence="17">Phospholipid-transporting ATPase</fullName>
        <ecNumber evidence="17">7.6.2.1</ecNumber>
    </recommendedName>
</protein>
<evidence type="ECO:0000259" key="20">
    <source>
        <dbReference type="Pfam" id="PF16209"/>
    </source>
</evidence>
<feature type="binding site" evidence="16">
    <location>
        <position position="1042"/>
    </location>
    <ligand>
        <name>Mg(2+)</name>
        <dbReference type="ChEBI" id="CHEBI:18420"/>
    </ligand>
</feature>
<dbReference type="STRING" id="100787.A0A0G4LQ11"/>
<dbReference type="InterPro" id="IPR032631">
    <property type="entry name" value="P-type_ATPase_N"/>
</dbReference>
<dbReference type="Proteomes" id="UP000044602">
    <property type="component" value="Unassembled WGS sequence"/>
</dbReference>
<feature type="compositionally biased region" description="Polar residues" evidence="18">
    <location>
        <begin position="12"/>
        <end position="36"/>
    </location>
</feature>
<evidence type="ECO:0000256" key="1">
    <source>
        <dbReference type="ARBA" id="ARBA00004141"/>
    </source>
</evidence>
<evidence type="ECO:0000256" key="4">
    <source>
        <dbReference type="ARBA" id="ARBA00022692"/>
    </source>
</evidence>
<dbReference type="Gene3D" id="3.40.1110.10">
    <property type="entry name" value="Calcium-transporting ATPase, cytoplasmic domain N"/>
    <property type="match status" value="1"/>
</dbReference>
<feature type="region of interest" description="Disordered" evidence="18">
    <location>
        <begin position="628"/>
        <end position="680"/>
    </location>
</feature>
<feature type="transmembrane region" description="Helical" evidence="17">
    <location>
        <begin position="1240"/>
        <end position="1264"/>
    </location>
</feature>
<evidence type="ECO:0000256" key="13">
    <source>
        <dbReference type="ARBA" id="ARBA00049128"/>
    </source>
</evidence>
<evidence type="ECO:0000256" key="12">
    <source>
        <dbReference type="ARBA" id="ARBA00034036"/>
    </source>
</evidence>
<feature type="binding site" evidence="15">
    <location>
        <position position="923"/>
    </location>
    <ligand>
        <name>ATP</name>
        <dbReference type="ChEBI" id="CHEBI:30616"/>
    </ligand>
</feature>
<dbReference type="InterPro" id="IPR018303">
    <property type="entry name" value="ATPase_P-typ_P_site"/>
</dbReference>
<feature type="domain" description="P-type ATPase A" evidence="19">
    <location>
        <begin position="318"/>
        <end position="456"/>
    </location>
</feature>
<dbReference type="PROSITE" id="PS00154">
    <property type="entry name" value="ATPASE_E1_E2"/>
    <property type="match status" value="1"/>
</dbReference>
<evidence type="ECO:0000256" key="17">
    <source>
        <dbReference type="RuleBase" id="RU362033"/>
    </source>
</evidence>